<dbReference type="EMBL" id="SLWV01000010">
    <property type="protein sequence ID" value="TCO74968.1"/>
    <property type="molecule type" value="Genomic_DNA"/>
</dbReference>
<keyword evidence="6" id="KW-0564">Palmitate</keyword>
<dbReference type="GO" id="GO:0016020">
    <property type="term" value="C:membrane"/>
    <property type="evidence" value="ECO:0007669"/>
    <property type="project" value="UniProtKB-SubCell"/>
</dbReference>
<dbReference type="InterPro" id="IPR057336">
    <property type="entry name" value="GerAC_N"/>
</dbReference>
<reference evidence="10 11" key="1">
    <citation type="submission" date="2019-03" db="EMBL/GenBank/DDBJ databases">
        <title>Genomic Encyclopedia of Type Strains, Phase IV (KMG-IV): sequencing the most valuable type-strain genomes for metagenomic binning, comparative biology and taxonomic classification.</title>
        <authorList>
            <person name="Goeker M."/>
        </authorList>
    </citation>
    <scope>NUCLEOTIDE SEQUENCE [LARGE SCALE GENOMIC DNA]</scope>
    <source>
        <strain evidence="10 11">DSM 102940</strain>
    </source>
</reference>
<sequence>MKKIIFIFFIVFGTTLISGCWNYGEINDAAIAVGAAVDYDKQRDKILLTAEIAYPMIEHGETKIKSEMVKSEGKNLFEAIRNAIQVTGKKLSWAHAKVIIISEEVAKNKDVLIGIIDFIKRDAEYRENISLILSKEKTASEILKTDTLIQDIVSFQLEDIFENESGVGKYHVISLWKFVDDLATEGISPTLPTVRVSDFRDKKIAEMYGTGIFKGVKKVGWLNGDETKSFLFIIDEIKGGVITVTQETPEKPVKIALEIFKNKTKSKPIYENGEITIKINTKTIVNINELENHIDFTNEEGSRLVKKKAEKDIENKIKGVIKKVQKEYDSDIFGFGSMVEREYPELWKKIKDNWDQVFKDLKIEVKAEVDIRGSALRSKSIKVGD</sequence>
<evidence type="ECO:0000313" key="11">
    <source>
        <dbReference type="Proteomes" id="UP000294919"/>
    </source>
</evidence>
<dbReference type="Pfam" id="PF25198">
    <property type="entry name" value="Spore_GerAC_N"/>
    <property type="match status" value="1"/>
</dbReference>
<dbReference type="PANTHER" id="PTHR35789:SF1">
    <property type="entry name" value="SPORE GERMINATION PROTEIN B3"/>
    <property type="match status" value="1"/>
</dbReference>
<evidence type="ECO:0000256" key="4">
    <source>
        <dbReference type="ARBA" id="ARBA00022729"/>
    </source>
</evidence>
<dbReference type="PROSITE" id="PS51257">
    <property type="entry name" value="PROKAR_LIPOPROTEIN"/>
    <property type="match status" value="1"/>
</dbReference>
<dbReference type="GO" id="GO:0009847">
    <property type="term" value="P:spore germination"/>
    <property type="evidence" value="ECO:0007669"/>
    <property type="project" value="InterPro"/>
</dbReference>
<evidence type="ECO:0000256" key="3">
    <source>
        <dbReference type="ARBA" id="ARBA00022544"/>
    </source>
</evidence>
<dbReference type="Gene3D" id="6.20.190.10">
    <property type="entry name" value="Nutrient germinant receptor protein C, domain 1"/>
    <property type="match status" value="1"/>
</dbReference>
<evidence type="ECO:0000256" key="6">
    <source>
        <dbReference type="ARBA" id="ARBA00023139"/>
    </source>
</evidence>
<evidence type="ECO:0000256" key="2">
    <source>
        <dbReference type="ARBA" id="ARBA00007886"/>
    </source>
</evidence>
<dbReference type="NCBIfam" id="TIGR02887">
    <property type="entry name" value="spore_ger_x_C"/>
    <property type="match status" value="1"/>
</dbReference>
<dbReference type="Gene3D" id="3.30.300.210">
    <property type="entry name" value="Nutrient germinant receptor protein C, domain 3"/>
    <property type="match status" value="1"/>
</dbReference>
<dbReference type="OrthoDB" id="9816067at2"/>
<feature type="domain" description="Spore germination protein N-terminal" evidence="9">
    <location>
        <begin position="24"/>
        <end position="195"/>
    </location>
</feature>
<evidence type="ECO:0000259" key="9">
    <source>
        <dbReference type="Pfam" id="PF25198"/>
    </source>
</evidence>
<evidence type="ECO:0000313" key="10">
    <source>
        <dbReference type="EMBL" id="TCO74968.1"/>
    </source>
</evidence>
<protein>
    <submittedName>
        <fullName evidence="10">Spore germination protein KC</fullName>
    </submittedName>
</protein>
<dbReference type="InterPro" id="IPR038501">
    <property type="entry name" value="Spore_GerAC_C_sf"/>
</dbReference>
<dbReference type="InterPro" id="IPR008844">
    <property type="entry name" value="Spore_GerAC-like"/>
</dbReference>
<keyword evidence="7" id="KW-0449">Lipoprotein</keyword>
<keyword evidence="4" id="KW-0732">Signal</keyword>
<evidence type="ECO:0000259" key="8">
    <source>
        <dbReference type="Pfam" id="PF05504"/>
    </source>
</evidence>
<comment type="subcellular location">
    <subcellularLocation>
        <location evidence="1">Membrane</location>
        <topology evidence="1">Lipid-anchor</topology>
    </subcellularLocation>
</comment>
<dbReference type="Proteomes" id="UP000294919">
    <property type="component" value="Unassembled WGS sequence"/>
</dbReference>
<feature type="domain" description="Spore germination GerAC-like C-terminal" evidence="8">
    <location>
        <begin position="209"/>
        <end position="374"/>
    </location>
</feature>
<dbReference type="RefSeq" id="WP_132244817.1">
    <property type="nucleotide sequence ID" value="NZ_SLWV01000010.1"/>
</dbReference>
<comment type="caution">
    <text evidence="10">The sequence shown here is derived from an EMBL/GenBank/DDBJ whole genome shotgun (WGS) entry which is preliminary data.</text>
</comment>
<comment type="similarity">
    <text evidence="2">Belongs to the GerABKC lipoprotein family.</text>
</comment>
<dbReference type="Pfam" id="PF05504">
    <property type="entry name" value="Spore_GerAC"/>
    <property type="match status" value="1"/>
</dbReference>
<proteinExistence type="inferred from homology"/>
<name>A0A4R2KXJ9_9FIRM</name>
<evidence type="ECO:0000256" key="5">
    <source>
        <dbReference type="ARBA" id="ARBA00023136"/>
    </source>
</evidence>
<keyword evidence="11" id="KW-1185">Reference proteome</keyword>
<gene>
    <name evidence="10" type="ORF">EV214_11039</name>
</gene>
<keyword evidence="3" id="KW-0309">Germination</keyword>
<organism evidence="10 11">
    <name type="scientific">Marinisporobacter balticus</name>
    <dbReference type="NCBI Taxonomy" id="2018667"/>
    <lineage>
        <taxon>Bacteria</taxon>
        <taxon>Bacillati</taxon>
        <taxon>Bacillota</taxon>
        <taxon>Clostridia</taxon>
        <taxon>Peptostreptococcales</taxon>
        <taxon>Thermotaleaceae</taxon>
        <taxon>Marinisporobacter</taxon>
    </lineage>
</organism>
<evidence type="ECO:0000256" key="1">
    <source>
        <dbReference type="ARBA" id="ARBA00004635"/>
    </source>
</evidence>
<keyword evidence="5" id="KW-0472">Membrane</keyword>
<dbReference type="InterPro" id="IPR046953">
    <property type="entry name" value="Spore_GerAC-like_C"/>
</dbReference>
<accession>A0A4R2KXJ9</accession>
<evidence type="ECO:0000256" key="7">
    <source>
        <dbReference type="ARBA" id="ARBA00023288"/>
    </source>
</evidence>
<dbReference type="PANTHER" id="PTHR35789">
    <property type="entry name" value="SPORE GERMINATION PROTEIN B3"/>
    <property type="match status" value="1"/>
</dbReference>
<dbReference type="AlphaFoldDB" id="A0A4R2KXJ9"/>